<gene>
    <name evidence="1" type="ORF">IZO911_LOCUS24973</name>
</gene>
<evidence type="ECO:0000313" key="1">
    <source>
        <dbReference type="EMBL" id="CAF1136366.1"/>
    </source>
</evidence>
<sequence length="1132" mass="134211">MSSFLNKLPCEIYHIIFDYFWAHEILHSFLNINDYIDSILFNYQNYKINGQSIRKSHFDLICQKIQPNQVTSLILSNDNHTPNQSELFRSRFSIEQFTRLRAFKSIEIADEGASYFVDLYKLKHLISLEIILRNKLPFIKPSPSLQRLIIKEHSKSYFNYNVDPIITTIHFEHIRYLTLSTCSCKKLQEIFRRAIHLISLNVTFTFADKKQMARLINFHQKQSKIIPLKYLSLTIGEDVIPITIARAHLEGFLTPFTCLQKFELFIYCHMKPECYDADRWKIFIVNNLSRLTTFNFKFSDVNIDENVLDKYRQPFWMEKCWFVATNENYSSLYTVPYFFRTSTKYSSNSISSKYTTLSIKQHSTCYDRVIELEFDSDHRQALHRYNNIEKISLSSLNIDKDVIGLSKVKSLVIKEESQWTFGKILLFIKEEIPSVDDLCLSGSHPNLDGENIPDISLEQIKTLTLPAYEEPYDDDCFPWSQYFPCVERLIANVNSITQIPVLIDEFRSMVSGVFYVDSRFIDRKNPIEITSEWLIKNTHRLRNRNLNDFVCKINDKLSRFSVCVWLADDKDHKLVEMNLECLVNEILLDLFEYFKIEDLFHTFYNVNYRFNILLLKNFHSYHLDFQSVSKSDLHVICTKYLPLIRKQIISLRFSDDDNTPVQSKYIPIFFPSFLQLSHLRALSVYCINSSNLMERLIIEWHQLPYLTTLSIINCNFKMKIDFHTIINSIWSLDHLVYCYLNGIYGTSTSFIAPDVTSLSIQYLFYQRGSMDWDVLPKLLKNTPYLRSLNTNIIDYSEPEKELSSYTTFTLTRLNVYMRVTTNTLSFWKYLPNLSHLTVSMKLFYLDGKQWEYIIRTYLPELKIFRLYMDFAADDCNQIEEYVDRLLNSFRSSFWLEKHQWYVRCHWEKMPESKGWPGIVLTTLPTWINDSSVLGSSCYRSTCPDDNVYNSYDHIFKILLTMNSGHMFSICKNYKMLTFYTDKQYNHPDNELQLLLDRIPNLHTLKLRLYDDDIEYKPFSNLKHDSIRCLDFEHYTFNREECEILIHSQLGQKCEVLMLSIKHLDDILQLINQLRNLRSSKIRLLQDNDSPLISSENELNDSLTLHLPSICDFKICHDSMAIFSRYSFYVWIR</sequence>
<organism evidence="1 2">
    <name type="scientific">Adineta steineri</name>
    <dbReference type="NCBI Taxonomy" id="433720"/>
    <lineage>
        <taxon>Eukaryota</taxon>
        <taxon>Metazoa</taxon>
        <taxon>Spiralia</taxon>
        <taxon>Gnathifera</taxon>
        <taxon>Rotifera</taxon>
        <taxon>Eurotatoria</taxon>
        <taxon>Bdelloidea</taxon>
        <taxon>Adinetida</taxon>
        <taxon>Adinetidae</taxon>
        <taxon>Adineta</taxon>
    </lineage>
</organism>
<dbReference type="Proteomes" id="UP000663860">
    <property type="component" value="Unassembled WGS sequence"/>
</dbReference>
<evidence type="ECO:0008006" key="3">
    <source>
        <dbReference type="Google" id="ProtNLM"/>
    </source>
</evidence>
<accession>A0A814RRA6</accession>
<comment type="caution">
    <text evidence="1">The sequence shown here is derived from an EMBL/GenBank/DDBJ whole genome shotgun (WGS) entry which is preliminary data.</text>
</comment>
<evidence type="ECO:0000313" key="2">
    <source>
        <dbReference type="Proteomes" id="UP000663860"/>
    </source>
</evidence>
<reference evidence="1" key="1">
    <citation type="submission" date="2021-02" db="EMBL/GenBank/DDBJ databases">
        <authorList>
            <person name="Nowell W R."/>
        </authorList>
    </citation>
    <scope>NUCLEOTIDE SEQUENCE</scope>
</reference>
<name>A0A814RRA6_9BILA</name>
<dbReference type="AlphaFoldDB" id="A0A814RRA6"/>
<dbReference type="SUPFAM" id="SSF52047">
    <property type="entry name" value="RNI-like"/>
    <property type="match status" value="1"/>
</dbReference>
<proteinExistence type="predicted"/>
<dbReference type="EMBL" id="CAJNOE010000306">
    <property type="protein sequence ID" value="CAF1136366.1"/>
    <property type="molecule type" value="Genomic_DNA"/>
</dbReference>
<protein>
    <recommendedName>
        <fullName evidence="3">F-box domain-containing protein</fullName>
    </recommendedName>
</protein>